<dbReference type="Proteomes" id="UP000820977">
    <property type="component" value="Unassembled WGS sequence"/>
</dbReference>
<gene>
    <name evidence="2" type="ORF">HPS54_07695</name>
</gene>
<feature type="transmembrane region" description="Helical" evidence="1">
    <location>
        <begin position="71"/>
        <end position="92"/>
    </location>
</feature>
<evidence type="ECO:0000256" key="1">
    <source>
        <dbReference type="SAM" id="Phobius"/>
    </source>
</evidence>
<feature type="transmembrane region" description="Helical" evidence="1">
    <location>
        <begin position="37"/>
        <end position="59"/>
    </location>
</feature>
<proteinExistence type="predicted"/>
<evidence type="ECO:0000313" key="3">
    <source>
        <dbReference type="Proteomes" id="UP000820977"/>
    </source>
</evidence>
<comment type="caution">
    <text evidence="2">The sequence shown here is derived from an EMBL/GenBank/DDBJ whole genome shotgun (WGS) entry which is preliminary data.</text>
</comment>
<keyword evidence="1" id="KW-0472">Membrane</keyword>
<dbReference type="EMBL" id="JABKKJ010000011">
    <property type="protein sequence ID" value="NPE25391.1"/>
    <property type="molecule type" value="Genomic_DNA"/>
</dbReference>
<sequence length="133" mass="15144">MKLTDKRFWIFETMMLLCGVATTCVEALNYGISLFYLIGHLFVYPLCFCIGGIATWKIAKEDGVWRLAGNNLLFSAIVYNLFHLILYPIYGVPFSSSAYWDAAGCYVLCAILPVVSCCYGYKMIERYINKRIS</sequence>
<accession>A0ABX2B1U2</accession>
<keyword evidence="1" id="KW-1133">Transmembrane helix</keyword>
<dbReference type="RefSeq" id="WP_172344857.1">
    <property type="nucleotide sequence ID" value="NZ_CATJFF010000049.1"/>
</dbReference>
<keyword evidence="3" id="KW-1185">Reference proteome</keyword>
<organism evidence="2 3">
    <name type="scientific">Xylanibacter caecicola</name>
    <dbReference type="NCBI Taxonomy" id="2736294"/>
    <lineage>
        <taxon>Bacteria</taxon>
        <taxon>Pseudomonadati</taxon>
        <taxon>Bacteroidota</taxon>
        <taxon>Bacteroidia</taxon>
        <taxon>Bacteroidales</taxon>
        <taxon>Prevotellaceae</taxon>
        <taxon>Xylanibacter</taxon>
    </lineage>
</organism>
<evidence type="ECO:0000313" key="2">
    <source>
        <dbReference type="EMBL" id="NPE25391.1"/>
    </source>
</evidence>
<protein>
    <submittedName>
        <fullName evidence="2">Uncharacterized protein</fullName>
    </submittedName>
</protein>
<reference evidence="2 3" key="1">
    <citation type="submission" date="2020-05" db="EMBL/GenBank/DDBJ databases">
        <title>Distinct polysaccharide utilization as determinants for interspecies competition between intestinal Prevotella spp.</title>
        <authorList>
            <person name="Galvez E.J.C."/>
            <person name="Iljazovic A."/>
            <person name="Strowig T."/>
        </authorList>
    </citation>
    <scope>NUCLEOTIDE SEQUENCE [LARGE SCALE GENOMIC DNA]</scope>
    <source>
        <strain evidence="2 3">PCHR</strain>
    </source>
</reference>
<name>A0ABX2B1U2_9BACT</name>
<keyword evidence="1" id="KW-0812">Transmembrane</keyword>
<feature type="transmembrane region" description="Helical" evidence="1">
    <location>
        <begin position="98"/>
        <end position="121"/>
    </location>
</feature>